<evidence type="ECO:0000256" key="1">
    <source>
        <dbReference type="SAM" id="MobiDB-lite"/>
    </source>
</evidence>
<organism evidence="3 4">
    <name type="scientific">Apiospora saccharicola</name>
    <dbReference type="NCBI Taxonomy" id="335842"/>
    <lineage>
        <taxon>Eukaryota</taxon>
        <taxon>Fungi</taxon>
        <taxon>Dikarya</taxon>
        <taxon>Ascomycota</taxon>
        <taxon>Pezizomycotina</taxon>
        <taxon>Sordariomycetes</taxon>
        <taxon>Xylariomycetidae</taxon>
        <taxon>Amphisphaeriales</taxon>
        <taxon>Apiosporaceae</taxon>
        <taxon>Apiospora</taxon>
    </lineage>
</organism>
<evidence type="ECO:0000313" key="4">
    <source>
        <dbReference type="Proteomes" id="UP001446871"/>
    </source>
</evidence>
<feature type="compositionally biased region" description="Low complexity" evidence="1">
    <location>
        <begin position="254"/>
        <end position="269"/>
    </location>
</feature>
<evidence type="ECO:0000313" key="3">
    <source>
        <dbReference type="EMBL" id="KAK8072520.1"/>
    </source>
</evidence>
<proteinExistence type="predicted"/>
<accession>A0ABR1VMN3</accession>
<dbReference type="Proteomes" id="UP001446871">
    <property type="component" value="Unassembled WGS sequence"/>
</dbReference>
<protein>
    <recommendedName>
        <fullName evidence="5">Peptidase A2 domain-containing protein</fullName>
    </recommendedName>
</protein>
<dbReference type="InterPro" id="IPR021109">
    <property type="entry name" value="Peptidase_aspartic_dom_sf"/>
</dbReference>
<dbReference type="PROSITE" id="PS50231">
    <property type="entry name" value="RICIN_B_LECTIN"/>
    <property type="match status" value="1"/>
</dbReference>
<feature type="transmembrane region" description="Helical" evidence="2">
    <location>
        <begin position="211"/>
        <end position="234"/>
    </location>
</feature>
<feature type="region of interest" description="Disordered" evidence="1">
    <location>
        <begin position="242"/>
        <end position="270"/>
    </location>
</feature>
<gene>
    <name evidence="3" type="ORF">PG996_005868</name>
</gene>
<name>A0ABR1VMN3_9PEZI</name>
<keyword evidence="2" id="KW-0472">Membrane</keyword>
<reference evidence="3 4" key="1">
    <citation type="submission" date="2023-01" db="EMBL/GenBank/DDBJ databases">
        <title>Analysis of 21 Apiospora genomes using comparative genomics revels a genus with tremendous synthesis potential of carbohydrate active enzymes and secondary metabolites.</title>
        <authorList>
            <person name="Sorensen T."/>
        </authorList>
    </citation>
    <scope>NUCLEOTIDE SEQUENCE [LARGE SCALE GENOMIC DNA]</scope>
    <source>
        <strain evidence="3 4">CBS 83171</strain>
    </source>
</reference>
<dbReference type="CDD" id="cd00303">
    <property type="entry name" value="retropepsin_like"/>
    <property type="match status" value="1"/>
</dbReference>
<dbReference type="EMBL" id="JAQQWM010000003">
    <property type="protein sequence ID" value="KAK8072520.1"/>
    <property type="molecule type" value="Genomic_DNA"/>
</dbReference>
<keyword evidence="4" id="KW-1185">Reference proteome</keyword>
<evidence type="ECO:0000256" key="2">
    <source>
        <dbReference type="SAM" id="Phobius"/>
    </source>
</evidence>
<feature type="compositionally biased region" description="Basic and acidic residues" evidence="1">
    <location>
        <begin position="376"/>
        <end position="402"/>
    </location>
</feature>
<feature type="region of interest" description="Disordered" evidence="1">
    <location>
        <begin position="376"/>
        <end position="423"/>
    </location>
</feature>
<dbReference type="Gene3D" id="2.40.70.10">
    <property type="entry name" value="Acid Proteases"/>
    <property type="match status" value="1"/>
</dbReference>
<sequence>MVNIPTQSWVRLTPAGDDSECIVADPSVYNLGDFPVRVEACSKHGDNSLWRFESLPDNPDDYTIYNKAFTDSLQLIFQVGGPYKIAKMAQKRKGDLYRIWMISTGDDPNTIQIRHSLWPGLPLHQETINSTNAVIICDQYEGWSVAKMEDVKSQSPASFVDSSAGSSHPTASISTSASSLSSSSPTFLPTDIQSSGSSSAKDESDSSNRPLTIGLSVGLSAIFLLIIAGMYCWYRKRGQKEDQGSLPEAGLKFGSGSPSTSRSVSVVETSRQHDPEMFQTQLRIKDKADVEQKYTALLDTGCQAGDLISSRVVEELKMLCKIRELSKAPTWSDVNGQIVSFSGEITLAWKIHNSTRSFIPTKFFVMDSPDFEIILEQKDKQHEDEQKRKEESNAANERESERKKKSKDKSHSGDTHPNSSRYT</sequence>
<evidence type="ECO:0008006" key="5">
    <source>
        <dbReference type="Google" id="ProtNLM"/>
    </source>
</evidence>
<keyword evidence="2" id="KW-1133">Transmembrane helix</keyword>
<comment type="caution">
    <text evidence="3">The sequence shown here is derived from an EMBL/GenBank/DDBJ whole genome shotgun (WGS) entry which is preliminary data.</text>
</comment>
<keyword evidence="2" id="KW-0812">Transmembrane</keyword>
<feature type="region of interest" description="Disordered" evidence="1">
    <location>
        <begin position="157"/>
        <end position="208"/>
    </location>
</feature>
<feature type="compositionally biased region" description="Low complexity" evidence="1">
    <location>
        <begin position="166"/>
        <end position="185"/>
    </location>
</feature>